<gene>
    <name evidence="2" type="ORF">LEA_14503</name>
</gene>
<sequence length="147" mass="16285">AVLHSLLQTVIEKAGGMPIVAPLHPYVQKAVKSLEVNAPNLHILPPQSYLHFGFLINQARGIVTDSGNIAEEATFLDVPCITLNTYAEHPETWRIGTNELVGENSFALSASLDKLLHGEWKHTTLPDRWDRRTAERIVQTLLNGNNS</sequence>
<accession>K1STD1</accession>
<organism evidence="2">
    <name type="scientific">human gut metagenome</name>
    <dbReference type="NCBI Taxonomy" id="408170"/>
    <lineage>
        <taxon>unclassified sequences</taxon>
        <taxon>metagenomes</taxon>
        <taxon>organismal metagenomes</taxon>
    </lineage>
</organism>
<evidence type="ECO:0000313" key="2">
    <source>
        <dbReference type="EMBL" id="EKC57120.1"/>
    </source>
</evidence>
<feature type="domain" description="UDP-N-acetylglucosamine 2-epimerase" evidence="1">
    <location>
        <begin position="6"/>
        <end position="141"/>
    </location>
</feature>
<dbReference type="GO" id="GO:0008761">
    <property type="term" value="F:UDP-N-acetylglucosamine 2-epimerase activity"/>
    <property type="evidence" value="ECO:0007669"/>
    <property type="project" value="UniProtKB-EC"/>
</dbReference>
<dbReference type="PANTHER" id="PTHR43174:SF1">
    <property type="entry name" value="UDP-N-ACETYLGLUCOSAMINE 2-EPIMERASE"/>
    <property type="match status" value="1"/>
</dbReference>
<dbReference type="PANTHER" id="PTHR43174">
    <property type="entry name" value="UDP-N-ACETYLGLUCOSAMINE 2-EPIMERASE"/>
    <property type="match status" value="1"/>
</dbReference>
<dbReference type="Gene3D" id="3.40.50.2000">
    <property type="entry name" value="Glycogen Phosphorylase B"/>
    <property type="match status" value="1"/>
</dbReference>
<dbReference type="SUPFAM" id="SSF53756">
    <property type="entry name" value="UDP-Glycosyltransferase/glycogen phosphorylase"/>
    <property type="match status" value="1"/>
</dbReference>
<feature type="non-terminal residue" evidence="2">
    <location>
        <position position="1"/>
    </location>
</feature>
<comment type="caution">
    <text evidence="2">The sequence shown here is derived from an EMBL/GenBank/DDBJ whole genome shotgun (WGS) entry which is preliminary data.</text>
</comment>
<keyword evidence="2" id="KW-0413">Isomerase</keyword>
<dbReference type="InterPro" id="IPR029767">
    <property type="entry name" value="WecB-like"/>
</dbReference>
<dbReference type="InterPro" id="IPR003331">
    <property type="entry name" value="UDP_GlcNAc_Epimerase_2_dom"/>
</dbReference>
<protein>
    <submittedName>
        <fullName evidence="2">UDP-N-acetylglucosamine 2-epimerase</fullName>
        <ecNumber evidence="2">5.1.3.14</ecNumber>
    </submittedName>
</protein>
<name>K1STD1_9ZZZZ</name>
<dbReference type="EC" id="5.1.3.14" evidence="2"/>
<dbReference type="Pfam" id="PF02350">
    <property type="entry name" value="Epimerase_2"/>
    <property type="match status" value="1"/>
</dbReference>
<evidence type="ECO:0000259" key="1">
    <source>
        <dbReference type="Pfam" id="PF02350"/>
    </source>
</evidence>
<proteinExistence type="predicted"/>
<dbReference type="EMBL" id="AJWY01009869">
    <property type="protein sequence ID" value="EKC57120.1"/>
    <property type="molecule type" value="Genomic_DNA"/>
</dbReference>
<dbReference type="AlphaFoldDB" id="K1STD1"/>
<reference evidence="2" key="1">
    <citation type="journal article" date="2013" name="Environ. Microbiol.">
        <title>Microbiota from the distal guts of lean and obese adolescents exhibit partial functional redundancy besides clear differences in community structure.</title>
        <authorList>
            <person name="Ferrer M."/>
            <person name="Ruiz A."/>
            <person name="Lanza F."/>
            <person name="Haange S.B."/>
            <person name="Oberbach A."/>
            <person name="Till H."/>
            <person name="Bargiela R."/>
            <person name="Campoy C."/>
            <person name="Segura M.T."/>
            <person name="Richter M."/>
            <person name="von Bergen M."/>
            <person name="Seifert J."/>
            <person name="Suarez A."/>
        </authorList>
    </citation>
    <scope>NUCLEOTIDE SEQUENCE</scope>
</reference>